<accession>A0A1S8AB97</accession>
<dbReference type="Gene3D" id="1.10.630.10">
    <property type="entry name" value="Cytochrome P450"/>
    <property type="match status" value="1"/>
</dbReference>
<dbReference type="GO" id="GO:0016705">
    <property type="term" value="F:oxidoreductase activity, acting on paired donors, with incorporation or reduction of molecular oxygen"/>
    <property type="evidence" value="ECO:0007669"/>
    <property type="project" value="InterPro"/>
</dbReference>
<dbReference type="GO" id="GO:0044550">
    <property type="term" value="P:secondary metabolite biosynthetic process"/>
    <property type="evidence" value="ECO:0007669"/>
    <property type="project" value="UniProtKB-ARBA"/>
</dbReference>
<dbReference type="InterPro" id="IPR001128">
    <property type="entry name" value="Cyt_P450"/>
</dbReference>
<name>A0A1S8AB97_ROSNE</name>
<dbReference type="GO" id="GO:0005506">
    <property type="term" value="F:iron ion binding"/>
    <property type="evidence" value="ECO:0007669"/>
    <property type="project" value="InterPro"/>
</dbReference>
<evidence type="ECO:0000256" key="1">
    <source>
        <dbReference type="ARBA" id="ARBA00001971"/>
    </source>
</evidence>
<dbReference type="InterPro" id="IPR036396">
    <property type="entry name" value="Cyt_P450_sf"/>
</dbReference>
<evidence type="ECO:0000256" key="2">
    <source>
        <dbReference type="ARBA" id="ARBA00022617"/>
    </source>
</evidence>
<comment type="cofactor">
    <cofactor evidence="1">
        <name>heme</name>
        <dbReference type="ChEBI" id="CHEBI:30413"/>
    </cofactor>
</comment>
<evidence type="ECO:0000256" key="4">
    <source>
        <dbReference type="ARBA" id="ARBA00023002"/>
    </source>
</evidence>
<keyword evidence="2" id="KW-0349">Heme</keyword>
<dbReference type="GO" id="GO:0020037">
    <property type="term" value="F:heme binding"/>
    <property type="evidence" value="ECO:0007669"/>
    <property type="project" value="InterPro"/>
</dbReference>
<evidence type="ECO:0000256" key="3">
    <source>
        <dbReference type="ARBA" id="ARBA00022723"/>
    </source>
</evidence>
<dbReference type="Pfam" id="PF00067">
    <property type="entry name" value="p450"/>
    <property type="match status" value="1"/>
</dbReference>
<keyword evidence="5" id="KW-0408">Iron</keyword>
<dbReference type="OrthoDB" id="2789670at2759"/>
<gene>
    <name evidence="6" type="ORF">SAMD00023353_12100090</name>
</gene>
<dbReference type="OMA" id="IRISPNT"/>
<evidence type="ECO:0000313" key="7">
    <source>
        <dbReference type="Proteomes" id="UP000054516"/>
    </source>
</evidence>
<dbReference type="AlphaFoldDB" id="A0A1S8AB97"/>
<dbReference type="EMBL" id="DF977566">
    <property type="protein sequence ID" value="GAW27384.1"/>
    <property type="molecule type" value="Genomic_DNA"/>
</dbReference>
<reference evidence="6" key="1">
    <citation type="submission" date="2016-03" db="EMBL/GenBank/DDBJ databases">
        <title>Draft genome sequence of Rosellinia necatrix.</title>
        <authorList>
            <person name="Kanematsu S."/>
        </authorList>
    </citation>
    <scope>NUCLEOTIDE SEQUENCE [LARGE SCALE GENOMIC DNA]</scope>
    <source>
        <strain evidence="6">W97</strain>
    </source>
</reference>
<keyword evidence="4" id="KW-0560">Oxidoreductase</keyword>
<evidence type="ECO:0000256" key="5">
    <source>
        <dbReference type="ARBA" id="ARBA00023004"/>
    </source>
</evidence>
<dbReference type="GO" id="GO:0004497">
    <property type="term" value="F:monooxygenase activity"/>
    <property type="evidence" value="ECO:0007669"/>
    <property type="project" value="InterPro"/>
</dbReference>
<dbReference type="PANTHER" id="PTHR24305">
    <property type="entry name" value="CYTOCHROME P450"/>
    <property type="match status" value="1"/>
</dbReference>
<dbReference type="InterPro" id="IPR050121">
    <property type="entry name" value="Cytochrome_P450_monoxygenase"/>
</dbReference>
<evidence type="ECO:0000313" key="6">
    <source>
        <dbReference type="EMBL" id="GAW27384.1"/>
    </source>
</evidence>
<dbReference type="SUPFAM" id="SSF48264">
    <property type="entry name" value="Cytochrome P450"/>
    <property type="match status" value="1"/>
</dbReference>
<dbReference type="PANTHER" id="PTHR24305:SF235">
    <property type="entry name" value="CYTOCHROME P450 MONOOXYGENASE APDB-RELATED"/>
    <property type="match status" value="1"/>
</dbReference>
<proteinExistence type="predicted"/>
<dbReference type="STRING" id="77044.A0A1S8AB97"/>
<sequence>MIQERAGTAPCLVYNGPTQELVISQPDHIRDFYDRYNESHTKPGNLHLGNPYGFLVPGAAKGQFNQDWSKMRAHFEPPMSFSAISRRAPRFAREIKTWVKNLDAGPVDSQLAFQFVVFRMLTLHLYEDAYDDRMFWRVLELYHLHEKALLASTANTSARRQSPSILNWFSVGPAPAAQRFIREWREFNLNIIALARNGQWTCPIEVVYRAVSAQNDMTEDAFLSTLSEILFMNVDTSSRILSTIFTNLAANATVQNALRLEAQQNEGAGSAYLYRVDTLLHRVLQESMRLCPGLSFSMPEWTVDAKTIGGYHIPAGTAVVMDAGRLNNDPAIWGTDYDKWDPDRFLRASLKDVGAGFVRYGVGPAAERCLGKDAADILFKLLVVAVIQELSLGQTDGEGEIGKMDLTMARL</sequence>
<organism evidence="6">
    <name type="scientific">Rosellinia necatrix</name>
    <name type="common">White root-rot fungus</name>
    <dbReference type="NCBI Taxonomy" id="77044"/>
    <lineage>
        <taxon>Eukaryota</taxon>
        <taxon>Fungi</taxon>
        <taxon>Dikarya</taxon>
        <taxon>Ascomycota</taxon>
        <taxon>Pezizomycotina</taxon>
        <taxon>Sordariomycetes</taxon>
        <taxon>Xylariomycetidae</taxon>
        <taxon>Xylariales</taxon>
        <taxon>Xylariaceae</taxon>
        <taxon>Rosellinia</taxon>
    </lineage>
</organism>
<protein>
    <submittedName>
        <fullName evidence="6">Putative cytochrome P450</fullName>
    </submittedName>
</protein>
<keyword evidence="3" id="KW-0479">Metal-binding</keyword>
<dbReference type="Proteomes" id="UP000054516">
    <property type="component" value="Unassembled WGS sequence"/>
</dbReference>
<keyword evidence="7" id="KW-1185">Reference proteome</keyword>